<dbReference type="RefSeq" id="WP_130439506.1">
    <property type="nucleotide sequence ID" value="NZ_SHKR01000011.1"/>
</dbReference>
<feature type="domain" description="NAD(P)-binding" evidence="1">
    <location>
        <begin position="6"/>
        <end position="140"/>
    </location>
</feature>
<protein>
    <submittedName>
        <fullName evidence="2">Uncharacterized protein YbjT (DUF2867 family)</fullName>
    </submittedName>
</protein>
<dbReference type="InterPro" id="IPR052718">
    <property type="entry name" value="NmrA-type_oxidoreductase"/>
</dbReference>
<comment type="caution">
    <text evidence="2">The sequence shown here is derived from an EMBL/GenBank/DDBJ whole genome shotgun (WGS) entry which is preliminary data.</text>
</comment>
<dbReference type="Proteomes" id="UP000292027">
    <property type="component" value="Unassembled WGS sequence"/>
</dbReference>
<dbReference type="Gene3D" id="3.90.25.10">
    <property type="entry name" value="UDP-galactose 4-epimerase, domain 1"/>
    <property type="match status" value="1"/>
</dbReference>
<dbReference type="Pfam" id="PF13460">
    <property type="entry name" value="NAD_binding_10"/>
    <property type="match status" value="1"/>
</dbReference>
<name>A0A4Q7X5I3_9ACTN</name>
<reference evidence="2 3" key="1">
    <citation type="journal article" date="2015" name="Stand. Genomic Sci.">
        <title>Genomic Encyclopedia of Bacterial and Archaeal Type Strains, Phase III: the genomes of soil and plant-associated and newly described type strains.</title>
        <authorList>
            <person name="Whitman W.B."/>
            <person name="Woyke T."/>
            <person name="Klenk H.P."/>
            <person name="Zhou Y."/>
            <person name="Lilburn T.G."/>
            <person name="Beck B.J."/>
            <person name="De Vos P."/>
            <person name="Vandamme P."/>
            <person name="Eisen J.A."/>
            <person name="Garrity G."/>
            <person name="Hugenholtz P."/>
            <person name="Kyrpides N.C."/>
        </authorList>
    </citation>
    <scope>NUCLEOTIDE SEQUENCE [LARGE SCALE GENOMIC DNA]</scope>
    <source>
        <strain evidence="2 3">VKM Ac-2540</strain>
    </source>
</reference>
<dbReference type="PANTHER" id="PTHR47129:SF1">
    <property type="entry name" value="NMRA-LIKE DOMAIN-CONTAINING PROTEIN"/>
    <property type="match status" value="1"/>
</dbReference>
<dbReference type="Gene3D" id="3.40.50.720">
    <property type="entry name" value="NAD(P)-binding Rossmann-like Domain"/>
    <property type="match status" value="1"/>
</dbReference>
<dbReference type="CDD" id="cd05269">
    <property type="entry name" value="TMR_SDR_a"/>
    <property type="match status" value="1"/>
</dbReference>
<keyword evidence="3" id="KW-1185">Reference proteome</keyword>
<dbReference type="OrthoDB" id="5510591at2"/>
<proteinExistence type="predicted"/>
<sequence>MIIVTGANGHLGRAIVERLAGRLPANQLGVSVRSPERASDLRARGIGVREGDFDRPETLAAAFEGATQVMLISGRGNPDAHRAAIEAARTAGAERIVYTSQQGSSPDSLFAATRSHAAVERHLQASGVPFTVLRNGFYASVAVAMLRSALESGRLILPEDAPVSWTAHADLADAAVIALTSPERLDGISPALTGPETLDYADAAAIASDLTGRTITRITVADMDWKRTALERGMPRHAVDMTLDLFAASRRGEFTVVDPALPELLGRPTATLREVLAAELAG</sequence>
<accession>A0A4Q7X5I3</accession>
<evidence type="ECO:0000313" key="3">
    <source>
        <dbReference type="Proteomes" id="UP000292027"/>
    </source>
</evidence>
<dbReference type="PANTHER" id="PTHR47129">
    <property type="entry name" value="QUINONE OXIDOREDUCTASE 2"/>
    <property type="match status" value="1"/>
</dbReference>
<dbReference type="InterPro" id="IPR036291">
    <property type="entry name" value="NAD(P)-bd_dom_sf"/>
</dbReference>
<evidence type="ECO:0000313" key="2">
    <source>
        <dbReference type="EMBL" id="RZU18417.1"/>
    </source>
</evidence>
<evidence type="ECO:0000259" key="1">
    <source>
        <dbReference type="Pfam" id="PF13460"/>
    </source>
</evidence>
<dbReference type="AlphaFoldDB" id="A0A4Q7X5I3"/>
<gene>
    <name evidence="2" type="ORF">EV645_0609</name>
</gene>
<dbReference type="EMBL" id="SHKR01000011">
    <property type="protein sequence ID" value="RZU18417.1"/>
    <property type="molecule type" value="Genomic_DNA"/>
</dbReference>
<organism evidence="2 3">
    <name type="scientific">Kribbella rubisoli</name>
    <dbReference type="NCBI Taxonomy" id="3075929"/>
    <lineage>
        <taxon>Bacteria</taxon>
        <taxon>Bacillati</taxon>
        <taxon>Actinomycetota</taxon>
        <taxon>Actinomycetes</taxon>
        <taxon>Propionibacteriales</taxon>
        <taxon>Kribbellaceae</taxon>
        <taxon>Kribbella</taxon>
    </lineage>
</organism>
<dbReference type="InterPro" id="IPR016040">
    <property type="entry name" value="NAD(P)-bd_dom"/>
</dbReference>
<dbReference type="SUPFAM" id="SSF51735">
    <property type="entry name" value="NAD(P)-binding Rossmann-fold domains"/>
    <property type="match status" value="1"/>
</dbReference>